<sequence>MKVTTTLFAAFGTLLLAGSAAQASSDDAWGKFQTDVSKACVKAAKGLVEKGKTFVDPYGSEHYGMAVVTGKAVGAKTRISAICVYDKQKKTAEIGGEISAEKLAVKP</sequence>
<evidence type="ECO:0000256" key="1">
    <source>
        <dbReference type="SAM" id="SignalP"/>
    </source>
</evidence>
<dbReference type="OrthoDB" id="7776561at2"/>
<dbReference type="EMBL" id="VDMN01000001">
    <property type="protein sequence ID" value="TNM65745.1"/>
    <property type="molecule type" value="Genomic_DNA"/>
</dbReference>
<proteinExistence type="predicted"/>
<dbReference type="Proteomes" id="UP000311605">
    <property type="component" value="Unassembled WGS sequence"/>
</dbReference>
<protein>
    <submittedName>
        <fullName evidence="2">Uncharacterized protein</fullName>
    </submittedName>
</protein>
<feature type="chain" id="PRO_5022842706" evidence="1">
    <location>
        <begin position="24"/>
        <end position="107"/>
    </location>
</feature>
<keyword evidence="1" id="KW-0732">Signal</keyword>
<feature type="signal peptide" evidence="1">
    <location>
        <begin position="1"/>
        <end position="23"/>
    </location>
</feature>
<reference evidence="2 3" key="1">
    <citation type="submission" date="2019-06" db="EMBL/GenBank/DDBJ databases">
        <title>The draft genome of Rhizobium smilacinae PTYR-5.</title>
        <authorList>
            <person name="Liu L."/>
            <person name="Li L."/>
            <person name="Zhang X."/>
        </authorList>
    </citation>
    <scope>NUCLEOTIDE SEQUENCE [LARGE SCALE GENOMIC DNA]</scope>
    <source>
        <strain evidence="2 3">PTYR-5</strain>
    </source>
</reference>
<evidence type="ECO:0000313" key="3">
    <source>
        <dbReference type="Proteomes" id="UP000311605"/>
    </source>
</evidence>
<keyword evidence="3" id="KW-1185">Reference proteome</keyword>
<organism evidence="2 3">
    <name type="scientific">Aliirhizobium smilacinae</name>
    <dbReference type="NCBI Taxonomy" id="1395944"/>
    <lineage>
        <taxon>Bacteria</taxon>
        <taxon>Pseudomonadati</taxon>
        <taxon>Pseudomonadota</taxon>
        <taxon>Alphaproteobacteria</taxon>
        <taxon>Hyphomicrobiales</taxon>
        <taxon>Rhizobiaceae</taxon>
        <taxon>Aliirhizobium</taxon>
    </lineage>
</organism>
<gene>
    <name evidence="2" type="ORF">FHP24_05740</name>
</gene>
<comment type="caution">
    <text evidence="2">The sequence shown here is derived from an EMBL/GenBank/DDBJ whole genome shotgun (WGS) entry which is preliminary data.</text>
</comment>
<dbReference type="AlphaFoldDB" id="A0A5C4XQH6"/>
<dbReference type="RefSeq" id="WP_139674091.1">
    <property type="nucleotide sequence ID" value="NZ_VDMN01000001.1"/>
</dbReference>
<accession>A0A5C4XQH6</accession>
<evidence type="ECO:0000313" key="2">
    <source>
        <dbReference type="EMBL" id="TNM65745.1"/>
    </source>
</evidence>
<name>A0A5C4XQH6_9HYPH</name>